<evidence type="ECO:0000256" key="1">
    <source>
        <dbReference type="ARBA" id="ARBA00000085"/>
    </source>
</evidence>
<evidence type="ECO:0000259" key="9">
    <source>
        <dbReference type="PROSITE" id="PS50112"/>
    </source>
</evidence>
<keyword evidence="12" id="KW-1185">Reference proteome</keyword>
<dbReference type="InterPro" id="IPR036890">
    <property type="entry name" value="HATPase_C_sf"/>
</dbReference>
<dbReference type="Proteomes" id="UP000505210">
    <property type="component" value="Chromosome"/>
</dbReference>
<dbReference type="Pfam" id="PF13426">
    <property type="entry name" value="PAS_9"/>
    <property type="match status" value="1"/>
</dbReference>
<dbReference type="SMART" id="SM00065">
    <property type="entry name" value="GAF"/>
    <property type="match status" value="2"/>
</dbReference>
<dbReference type="NCBIfam" id="TIGR00229">
    <property type="entry name" value="sensory_box"/>
    <property type="match status" value="4"/>
</dbReference>
<dbReference type="RefSeq" id="WP_172358466.1">
    <property type="nucleotide sequence ID" value="NZ_CP053661.1"/>
</dbReference>
<evidence type="ECO:0000256" key="3">
    <source>
        <dbReference type="ARBA" id="ARBA00022553"/>
    </source>
</evidence>
<dbReference type="Pfam" id="PF02518">
    <property type="entry name" value="HATPase_c"/>
    <property type="match status" value="1"/>
</dbReference>
<accession>A0A6M8BCL2</accession>
<dbReference type="InterPro" id="IPR003018">
    <property type="entry name" value="GAF"/>
</dbReference>
<keyword evidence="7" id="KW-0175">Coiled coil</keyword>
<dbReference type="Pfam" id="PF08447">
    <property type="entry name" value="PAS_3"/>
    <property type="match status" value="2"/>
</dbReference>
<dbReference type="EMBL" id="CP053661">
    <property type="protein sequence ID" value="QKD84438.1"/>
    <property type="molecule type" value="Genomic_DNA"/>
</dbReference>
<evidence type="ECO:0000313" key="12">
    <source>
        <dbReference type="Proteomes" id="UP000505210"/>
    </source>
</evidence>
<dbReference type="SMART" id="SM00086">
    <property type="entry name" value="PAC"/>
    <property type="match status" value="4"/>
</dbReference>
<feature type="coiled-coil region" evidence="7">
    <location>
        <begin position="157"/>
        <end position="216"/>
    </location>
</feature>
<comment type="catalytic activity">
    <reaction evidence="1">
        <text>ATP + protein L-histidine = ADP + protein N-phospho-L-histidine.</text>
        <dbReference type="EC" id="2.7.13.3"/>
    </reaction>
</comment>
<dbReference type="Gene3D" id="1.10.287.130">
    <property type="match status" value="1"/>
</dbReference>
<dbReference type="PROSITE" id="PS50109">
    <property type="entry name" value="HIS_KIN"/>
    <property type="match status" value="1"/>
</dbReference>
<dbReference type="EC" id="2.7.13.3" evidence="2"/>
<evidence type="ECO:0000259" key="10">
    <source>
        <dbReference type="PROSITE" id="PS50113"/>
    </source>
</evidence>
<dbReference type="InterPro" id="IPR003594">
    <property type="entry name" value="HATPase_dom"/>
</dbReference>
<dbReference type="SMART" id="SM00388">
    <property type="entry name" value="HisKA"/>
    <property type="match status" value="1"/>
</dbReference>
<dbReference type="InterPro" id="IPR029016">
    <property type="entry name" value="GAF-like_dom_sf"/>
</dbReference>
<name>A0A6M8BCL2_9CYAN</name>
<dbReference type="SUPFAM" id="SSF55785">
    <property type="entry name" value="PYP-like sensor domain (PAS domain)"/>
    <property type="match status" value="4"/>
</dbReference>
<sequence>MLSQPSDDFPHVDLSDNEVCRDKSLLPQPLISQAGGLRSRDRPALENEIEDETTALSYLRAFFEEVVDAMAIADDSGHYIDANPAACELFGVSLDDLLGRCIADFSQIEFDFPSAWQQFLEKGRERGEFTLVRPDGTVREVEYAATAHFVPHRHLSVLRDMTERRQLERQVQALNQDLEQQVQQRTADLLAANAMLQATNQRLQAEIRQRERAEIALECAEDGVWDWHIPTGTLWLSGAWKQMLGYDDRTDEIGDRLQEWSRRLHPDDRNRVLWETEIHLAGHTPLFRSEYRLRDKHGAWRWILDRGKVVERDATGAPLRMIGTHVDITERKHLEESLRESQQKYQTLFEILPVGVSITDAAGRVIEVNPASEKILGISAREHTRRTCDGTTWNVLHADGSPMPPDRYASVKALREGQTILGQEQGVRRPDGSVCWVSVSAAPIPLEHYGVAIAYVDISNRKAAEIALRQSELRLLEISNSSPANIYILVLRQDGSLYIEHMSRAIEEILEYSVAEVIANPNLLVECIHPDDRATYEAAVQRSLVGLEPFYCEWRVMTPSGQVKWLKGSSRPKQRDNGDVAWYGVVLDISDLKAAETALQRQAYQERMLSEVVRAIRSSLDLNTIFTISAAHIAEFLQGEVAIVQYLPAERCWRHLVVHNQLPNTPDKLAFDIPDTDNPFAEQLKRLQIVQIDNTTTIQDPINRRLAEVFPGAWLLVPISANGEVWGSLTLSRAGSEVAWQAEEKKLAKRVADQLAIAIQQSNLHQQVQRWAATLEQQVRERTAELQQALEFEAVLKRITDKVRDSLDERKILQAVVQELGQTLRVLCCDTALYDLEHRTSTIYCEYAAADQSAAGLVLPMEDHPQLYTQLLQGVGQQFCHRCLEVQVSRQLMHDSAILTQPIRDDQGSLGDIWLLRPREQWFSEPEIRLVQQVANQCAIALRQSRLYQAAQAQVTELQRLNRLKDDFLSTVSHELRTPMASIKLATDLLEVYLRQLGLLPEPGQSTPTLLSQYFQILEDEGQREISLINDLLDLTRLDADAEPLILSPLTLQDWLPHVLEPFWERAQRQQQQLTLSITPDLPPIVTDASLLQRVLRELLTNACKYTPTGEAIEVSATATATLLNLCVANTGVDVPATECDRIFDRFYRIPNLDPWKHGGTGLGLALVKKRVEYLGGMIWAECESRRLSLRIQLPLERSPQCQNPQALRENFQD</sequence>
<evidence type="ECO:0000256" key="6">
    <source>
        <dbReference type="ARBA" id="ARBA00023012"/>
    </source>
</evidence>
<dbReference type="Pfam" id="PF01590">
    <property type="entry name" value="GAF"/>
    <property type="match status" value="2"/>
</dbReference>
<organism evidence="11 12">
    <name type="scientific">Thermoleptolyngbya sichuanensis A183</name>
    <dbReference type="NCBI Taxonomy" id="2737172"/>
    <lineage>
        <taxon>Bacteria</taxon>
        <taxon>Bacillati</taxon>
        <taxon>Cyanobacteriota</taxon>
        <taxon>Cyanophyceae</taxon>
        <taxon>Oculatellales</taxon>
        <taxon>Oculatellaceae</taxon>
        <taxon>Thermoleptolyngbya</taxon>
        <taxon>Thermoleptolyngbya sichuanensis</taxon>
    </lineage>
</organism>
<feature type="domain" description="PAS" evidence="9">
    <location>
        <begin position="471"/>
        <end position="547"/>
    </location>
</feature>
<keyword evidence="6" id="KW-0902">Two-component regulatory system</keyword>
<dbReference type="Gene3D" id="3.30.450.40">
    <property type="match status" value="2"/>
</dbReference>
<dbReference type="InterPro" id="IPR013655">
    <property type="entry name" value="PAS_fold_3"/>
</dbReference>
<dbReference type="PRINTS" id="PR00344">
    <property type="entry name" value="BCTRLSENSOR"/>
</dbReference>
<reference evidence="11 12" key="1">
    <citation type="submission" date="2020-05" db="EMBL/GenBank/DDBJ databases">
        <title>Complete genome sequence of of a novel Thermoleptolyngbya strain isolated from hot springs of Ganzi, Sichuan China.</title>
        <authorList>
            <person name="Tang J."/>
            <person name="Daroch M."/>
            <person name="Li L."/>
            <person name="Waleron K."/>
            <person name="Waleron M."/>
            <person name="Waleron M."/>
        </authorList>
    </citation>
    <scope>NUCLEOTIDE SEQUENCE [LARGE SCALE GENOMIC DNA]</scope>
    <source>
        <strain evidence="11 12">PKUAC-SCTA183</strain>
    </source>
</reference>
<dbReference type="AlphaFoldDB" id="A0A6M8BCL2"/>
<feature type="domain" description="Histidine kinase" evidence="8">
    <location>
        <begin position="971"/>
        <end position="1198"/>
    </location>
</feature>
<dbReference type="PROSITE" id="PS50112">
    <property type="entry name" value="PAS"/>
    <property type="match status" value="3"/>
</dbReference>
<dbReference type="InterPro" id="IPR005467">
    <property type="entry name" value="His_kinase_dom"/>
</dbReference>
<evidence type="ECO:0000259" key="8">
    <source>
        <dbReference type="PROSITE" id="PS50109"/>
    </source>
</evidence>
<dbReference type="KEGG" id="theu:HPC62_21625"/>
<dbReference type="InterPro" id="IPR036097">
    <property type="entry name" value="HisK_dim/P_sf"/>
</dbReference>
<dbReference type="Pfam" id="PF13188">
    <property type="entry name" value="PAS_8"/>
    <property type="match status" value="1"/>
</dbReference>
<feature type="domain" description="PAC" evidence="10">
    <location>
        <begin position="287"/>
        <end position="340"/>
    </location>
</feature>
<dbReference type="InterPro" id="IPR052162">
    <property type="entry name" value="Sensor_kinase/Photoreceptor"/>
</dbReference>
<protein>
    <recommendedName>
        <fullName evidence="2">histidine kinase</fullName>
        <ecNumber evidence="2">2.7.13.3</ecNumber>
    </recommendedName>
</protein>
<dbReference type="PANTHER" id="PTHR43304:SF1">
    <property type="entry name" value="PAC DOMAIN-CONTAINING PROTEIN"/>
    <property type="match status" value="1"/>
</dbReference>
<feature type="domain" description="PAS" evidence="9">
    <location>
        <begin position="341"/>
        <end position="399"/>
    </location>
</feature>
<dbReference type="SUPFAM" id="SSF47384">
    <property type="entry name" value="Homodimeric domain of signal transducing histidine kinase"/>
    <property type="match status" value="1"/>
</dbReference>
<dbReference type="CDD" id="cd00130">
    <property type="entry name" value="PAS"/>
    <property type="match status" value="4"/>
</dbReference>
<dbReference type="GO" id="GO:0000155">
    <property type="term" value="F:phosphorelay sensor kinase activity"/>
    <property type="evidence" value="ECO:0007669"/>
    <property type="project" value="InterPro"/>
</dbReference>
<proteinExistence type="predicted"/>
<dbReference type="InterPro" id="IPR000014">
    <property type="entry name" value="PAS"/>
</dbReference>
<evidence type="ECO:0000256" key="5">
    <source>
        <dbReference type="ARBA" id="ARBA00022777"/>
    </source>
</evidence>
<dbReference type="Pfam" id="PF00512">
    <property type="entry name" value="HisKA"/>
    <property type="match status" value="1"/>
</dbReference>
<dbReference type="InterPro" id="IPR004358">
    <property type="entry name" value="Sig_transdc_His_kin-like_C"/>
</dbReference>
<keyword evidence="5" id="KW-0418">Kinase</keyword>
<keyword evidence="3" id="KW-0597">Phosphoprotein</keyword>
<dbReference type="InterPro" id="IPR035965">
    <property type="entry name" value="PAS-like_dom_sf"/>
</dbReference>
<dbReference type="Gene3D" id="3.30.565.10">
    <property type="entry name" value="Histidine kinase-like ATPase, C-terminal domain"/>
    <property type="match status" value="1"/>
</dbReference>
<dbReference type="SMART" id="SM00387">
    <property type="entry name" value="HATPase_c"/>
    <property type="match status" value="1"/>
</dbReference>
<dbReference type="InterPro" id="IPR001610">
    <property type="entry name" value="PAC"/>
</dbReference>
<dbReference type="InterPro" id="IPR000700">
    <property type="entry name" value="PAS-assoc_C"/>
</dbReference>
<dbReference type="PROSITE" id="PS50113">
    <property type="entry name" value="PAC"/>
    <property type="match status" value="2"/>
</dbReference>
<gene>
    <name evidence="11" type="ORF">HPC62_21625</name>
</gene>
<dbReference type="PANTHER" id="PTHR43304">
    <property type="entry name" value="PHYTOCHROME-LIKE PROTEIN CPH1"/>
    <property type="match status" value="1"/>
</dbReference>
<keyword evidence="4" id="KW-0808">Transferase</keyword>
<dbReference type="Gene3D" id="3.30.450.20">
    <property type="entry name" value="PAS domain"/>
    <property type="match status" value="4"/>
</dbReference>
<dbReference type="SUPFAM" id="SSF55781">
    <property type="entry name" value="GAF domain-like"/>
    <property type="match status" value="2"/>
</dbReference>
<feature type="domain" description="PAC" evidence="10">
    <location>
        <begin position="550"/>
        <end position="601"/>
    </location>
</feature>
<dbReference type="SMART" id="SM00091">
    <property type="entry name" value="PAS"/>
    <property type="match status" value="4"/>
</dbReference>
<dbReference type="CDD" id="cd00082">
    <property type="entry name" value="HisKA"/>
    <property type="match status" value="1"/>
</dbReference>
<evidence type="ECO:0000313" key="11">
    <source>
        <dbReference type="EMBL" id="QKD84438.1"/>
    </source>
</evidence>
<dbReference type="SUPFAM" id="SSF55874">
    <property type="entry name" value="ATPase domain of HSP90 chaperone/DNA topoisomerase II/histidine kinase"/>
    <property type="match status" value="1"/>
</dbReference>
<evidence type="ECO:0000256" key="2">
    <source>
        <dbReference type="ARBA" id="ARBA00012438"/>
    </source>
</evidence>
<feature type="domain" description="PAS" evidence="9">
    <location>
        <begin position="55"/>
        <end position="100"/>
    </location>
</feature>
<evidence type="ECO:0000256" key="4">
    <source>
        <dbReference type="ARBA" id="ARBA00022679"/>
    </source>
</evidence>
<dbReference type="InterPro" id="IPR003661">
    <property type="entry name" value="HisK_dim/P_dom"/>
</dbReference>
<evidence type="ECO:0000256" key="7">
    <source>
        <dbReference type="SAM" id="Coils"/>
    </source>
</evidence>